<dbReference type="RefSeq" id="WP_281756432.1">
    <property type="nucleotide sequence ID" value="NZ_BRVP01000032.1"/>
</dbReference>
<evidence type="ECO:0000256" key="8">
    <source>
        <dbReference type="SAM" id="Phobius"/>
    </source>
</evidence>
<feature type="transmembrane region" description="Helical" evidence="8">
    <location>
        <begin position="213"/>
        <end position="231"/>
    </location>
</feature>
<feature type="transmembrane region" description="Helical" evidence="8">
    <location>
        <begin position="15"/>
        <end position="39"/>
    </location>
</feature>
<evidence type="ECO:0000256" key="3">
    <source>
        <dbReference type="ARBA" id="ARBA00022676"/>
    </source>
</evidence>
<keyword evidence="2" id="KW-1003">Cell membrane</keyword>
<evidence type="ECO:0000256" key="6">
    <source>
        <dbReference type="ARBA" id="ARBA00022989"/>
    </source>
</evidence>
<dbReference type="AlphaFoldDB" id="A0A9W6EWZ6"/>
<evidence type="ECO:0000256" key="2">
    <source>
        <dbReference type="ARBA" id="ARBA00022475"/>
    </source>
</evidence>
<evidence type="ECO:0000256" key="1">
    <source>
        <dbReference type="ARBA" id="ARBA00004651"/>
    </source>
</evidence>
<keyword evidence="11" id="KW-1185">Reference proteome</keyword>
<evidence type="ECO:0000259" key="9">
    <source>
        <dbReference type="Pfam" id="PF13231"/>
    </source>
</evidence>
<feature type="transmembrane region" description="Helical" evidence="8">
    <location>
        <begin position="353"/>
        <end position="377"/>
    </location>
</feature>
<evidence type="ECO:0000256" key="4">
    <source>
        <dbReference type="ARBA" id="ARBA00022679"/>
    </source>
</evidence>
<dbReference type="PANTHER" id="PTHR33908:SF3">
    <property type="entry name" value="UNDECAPRENYL PHOSPHATE-ALPHA-4-AMINO-4-DEOXY-L-ARABINOSE ARABINOSYL TRANSFERASE"/>
    <property type="match status" value="1"/>
</dbReference>
<feature type="transmembrane region" description="Helical" evidence="8">
    <location>
        <begin position="324"/>
        <end position="341"/>
    </location>
</feature>
<proteinExistence type="predicted"/>
<dbReference type="InterPro" id="IPR050297">
    <property type="entry name" value="LipidA_mod_glycosyltrf_83"/>
</dbReference>
<comment type="caution">
    <text evidence="10">The sequence shown here is derived from an EMBL/GenBank/DDBJ whole genome shotgun (WGS) entry which is preliminary data.</text>
</comment>
<gene>
    <name evidence="10" type="ORF">NBRC110019_30940</name>
</gene>
<keyword evidence="5 8" id="KW-0812">Transmembrane</keyword>
<feature type="transmembrane region" description="Helical" evidence="8">
    <location>
        <begin position="168"/>
        <end position="201"/>
    </location>
</feature>
<name>A0A9W6EWZ6_9FLAO</name>
<feature type="transmembrane region" description="Helical" evidence="8">
    <location>
        <begin position="298"/>
        <end position="318"/>
    </location>
</feature>
<evidence type="ECO:0000313" key="10">
    <source>
        <dbReference type="EMBL" id="GLB54053.1"/>
    </source>
</evidence>
<feature type="transmembrane region" description="Helical" evidence="8">
    <location>
        <begin position="389"/>
        <end position="407"/>
    </location>
</feature>
<dbReference type="PANTHER" id="PTHR33908">
    <property type="entry name" value="MANNOSYLTRANSFERASE YKCB-RELATED"/>
    <property type="match status" value="1"/>
</dbReference>
<protein>
    <submittedName>
        <fullName evidence="10">Dolichyl-phosphate-mannose--protein mannosyltransferase</fullName>
    </submittedName>
</protein>
<feature type="transmembrane region" description="Helical" evidence="8">
    <location>
        <begin position="85"/>
        <end position="111"/>
    </location>
</feature>
<evidence type="ECO:0000256" key="7">
    <source>
        <dbReference type="ARBA" id="ARBA00023136"/>
    </source>
</evidence>
<dbReference type="GO" id="GO:0005886">
    <property type="term" value="C:plasma membrane"/>
    <property type="evidence" value="ECO:0007669"/>
    <property type="project" value="UniProtKB-SubCell"/>
</dbReference>
<dbReference type="InterPro" id="IPR038731">
    <property type="entry name" value="RgtA/B/C-like"/>
</dbReference>
<comment type="subcellular location">
    <subcellularLocation>
        <location evidence="1">Cell membrane</location>
        <topology evidence="1">Multi-pass membrane protein</topology>
    </subcellularLocation>
</comment>
<sequence>MNLKSFLSFLNANKLIIIISLVSIVLCIFNIYGYPIYILDEARNAEAAREMFTKGDFIVPTFNNALRTDKPPLHYFFMMLGYKVFGINAFGARFFSSVFGALTIITTYLFIKKIKNVETALVTVCILVSAVFFIQEFHLSVPDPYLIFFINLSLFSFLYFYRNKRKGWLLLAYFAVAMGFLAKGPIALAIVGLSCLLFLILRKDISLKTIFSFRPLLGLLFVAALVFPWFYEVHKATNGAWTEGFFINHNINRFESKMEGHGGPFVITWLFILLGLMPFSVLIIQAFYFSFKKFKQDVFITFGLSVCLVVIGIFTLSSTRLPNYTMPCYPFLAALIASYLIDFYKKSSAKRKLFVHISFVVLLLIAFALPIGGYIALSLEAELKSIKELSFILVIVPVGITIAYLFFKEDAYKNSFATIVGTWVLLAIFLFGVIYPRLIYQNPVYASRELLRANSAVVVFKRMDSAFPFNYNRTFKVLQTTKELREYLKLHPETYIISNDRKVKKDLLEVENLMLLMEHKALFENHKTVIYKQVLK</sequence>
<dbReference type="Proteomes" id="UP001143545">
    <property type="component" value="Unassembled WGS sequence"/>
</dbReference>
<feature type="transmembrane region" description="Helical" evidence="8">
    <location>
        <begin position="146"/>
        <end position="162"/>
    </location>
</feature>
<keyword evidence="3 10" id="KW-0328">Glycosyltransferase</keyword>
<evidence type="ECO:0000256" key="5">
    <source>
        <dbReference type="ARBA" id="ARBA00022692"/>
    </source>
</evidence>
<dbReference type="EMBL" id="BRVP01000032">
    <property type="protein sequence ID" value="GLB54053.1"/>
    <property type="molecule type" value="Genomic_DNA"/>
</dbReference>
<feature type="transmembrane region" description="Helical" evidence="8">
    <location>
        <begin position="117"/>
        <end position="134"/>
    </location>
</feature>
<accession>A0A9W6EWZ6</accession>
<organism evidence="10 11">
    <name type="scientific">Neptunitalea chrysea</name>
    <dbReference type="NCBI Taxonomy" id="1647581"/>
    <lineage>
        <taxon>Bacteria</taxon>
        <taxon>Pseudomonadati</taxon>
        <taxon>Bacteroidota</taxon>
        <taxon>Flavobacteriia</taxon>
        <taxon>Flavobacteriales</taxon>
        <taxon>Flavobacteriaceae</taxon>
        <taxon>Neptunitalea</taxon>
    </lineage>
</organism>
<dbReference type="Pfam" id="PF13231">
    <property type="entry name" value="PMT_2"/>
    <property type="match status" value="1"/>
</dbReference>
<keyword evidence="6 8" id="KW-1133">Transmembrane helix</keyword>
<evidence type="ECO:0000313" key="11">
    <source>
        <dbReference type="Proteomes" id="UP001143545"/>
    </source>
</evidence>
<reference evidence="10" key="1">
    <citation type="submission" date="2022-07" db="EMBL/GenBank/DDBJ databases">
        <title>Taxonomy of Novel Oxalotrophic and Methylotrophic Bacteria.</title>
        <authorList>
            <person name="Sahin N."/>
            <person name="Tani A."/>
        </authorList>
    </citation>
    <scope>NUCLEOTIDE SEQUENCE</scope>
    <source>
        <strain evidence="10">AM327</strain>
    </source>
</reference>
<feature type="transmembrane region" description="Helical" evidence="8">
    <location>
        <begin position="266"/>
        <end position="291"/>
    </location>
</feature>
<feature type="transmembrane region" description="Helical" evidence="8">
    <location>
        <begin position="416"/>
        <end position="435"/>
    </location>
</feature>
<keyword evidence="4" id="KW-0808">Transferase</keyword>
<dbReference type="GO" id="GO:0016763">
    <property type="term" value="F:pentosyltransferase activity"/>
    <property type="evidence" value="ECO:0007669"/>
    <property type="project" value="TreeGrafter"/>
</dbReference>
<dbReference type="GO" id="GO:0009103">
    <property type="term" value="P:lipopolysaccharide biosynthetic process"/>
    <property type="evidence" value="ECO:0007669"/>
    <property type="project" value="UniProtKB-ARBA"/>
</dbReference>
<dbReference type="GO" id="GO:0010041">
    <property type="term" value="P:response to iron(III) ion"/>
    <property type="evidence" value="ECO:0007669"/>
    <property type="project" value="TreeGrafter"/>
</dbReference>
<feature type="domain" description="Glycosyltransferase RgtA/B/C/D-like" evidence="9">
    <location>
        <begin position="69"/>
        <end position="230"/>
    </location>
</feature>
<keyword evidence="7 8" id="KW-0472">Membrane</keyword>